<keyword evidence="6 9" id="KW-0812">Transmembrane</keyword>
<dbReference type="GO" id="GO:0005886">
    <property type="term" value="C:plasma membrane"/>
    <property type="evidence" value="ECO:0007669"/>
    <property type="project" value="UniProtKB-SubCell"/>
</dbReference>
<keyword evidence="3" id="KW-1003">Cell membrane</keyword>
<dbReference type="PROSITE" id="PS00409">
    <property type="entry name" value="PROKAR_NTER_METHYL"/>
    <property type="match status" value="1"/>
</dbReference>
<comment type="similarity">
    <text evidence="2">Belongs to the GSP I family.</text>
</comment>
<accession>A0A8S0Y6T8</accession>
<evidence type="ECO:0000256" key="5">
    <source>
        <dbReference type="ARBA" id="ARBA00022519"/>
    </source>
</evidence>
<evidence type="ECO:0000256" key="7">
    <source>
        <dbReference type="ARBA" id="ARBA00022989"/>
    </source>
</evidence>
<evidence type="ECO:0000256" key="8">
    <source>
        <dbReference type="ARBA" id="ARBA00023136"/>
    </source>
</evidence>
<comment type="subcellular location">
    <subcellularLocation>
        <location evidence="1">Cell inner membrane</location>
        <topology evidence="1">Single-pass membrane protein</topology>
    </subcellularLocation>
</comment>
<evidence type="ECO:0000256" key="1">
    <source>
        <dbReference type="ARBA" id="ARBA00004377"/>
    </source>
</evidence>
<keyword evidence="5" id="KW-0997">Cell inner membrane</keyword>
<dbReference type="Pfam" id="PF07963">
    <property type="entry name" value="N_methyl"/>
    <property type="match status" value="1"/>
</dbReference>
<dbReference type="InterPro" id="IPR010052">
    <property type="entry name" value="T2SS_protein-GspI"/>
</dbReference>
<keyword evidence="11" id="KW-1185">Reference proteome</keyword>
<evidence type="ECO:0000256" key="2">
    <source>
        <dbReference type="ARBA" id="ARBA00008358"/>
    </source>
</evidence>
<dbReference type="EMBL" id="CADCXN010000091">
    <property type="protein sequence ID" value="CAA9892169.1"/>
    <property type="molecule type" value="Genomic_DNA"/>
</dbReference>
<dbReference type="RefSeq" id="WP_174626956.1">
    <property type="nucleotide sequence ID" value="NZ_CADCXN010000091.1"/>
</dbReference>
<keyword evidence="7 9" id="KW-1133">Transmembrane helix</keyword>
<dbReference type="Proteomes" id="UP000494216">
    <property type="component" value="Unassembled WGS sequence"/>
</dbReference>
<comment type="caution">
    <text evidence="10">The sequence shown here is derived from an EMBL/GenBank/DDBJ whole genome shotgun (WGS) entry which is preliminary data.</text>
</comment>
<dbReference type="InterPro" id="IPR012902">
    <property type="entry name" value="N_methyl_site"/>
</dbReference>
<gene>
    <name evidence="10" type="ORF">METHB2_60061</name>
</gene>
<dbReference type="PANTHER" id="PTHR38779:SF2">
    <property type="entry name" value="TYPE II SECRETION SYSTEM PROTEIN I-RELATED"/>
    <property type="match status" value="1"/>
</dbReference>
<keyword evidence="8 9" id="KW-0472">Membrane</keyword>
<evidence type="ECO:0000256" key="6">
    <source>
        <dbReference type="ARBA" id="ARBA00022692"/>
    </source>
</evidence>
<sequence>MKKNKQAGFSLLELLIAFSILAVSLSILLKIFSTGANTAVLAEEYTAAVQIAESLMAKTGVETDLKPEESSGVENEKYHWRVSVAPFNLTMENLDIQSIPAALFKIKVTIAWDNDRQMELTTLKVINKELVNKEHEGL</sequence>
<protein>
    <submittedName>
        <fullName evidence="10">General secretion pathway protein I</fullName>
    </submittedName>
</protein>
<proteinExistence type="inferred from homology"/>
<evidence type="ECO:0000256" key="3">
    <source>
        <dbReference type="ARBA" id="ARBA00022475"/>
    </source>
</evidence>
<feature type="transmembrane region" description="Helical" evidence="9">
    <location>
        <begin position="12"/>
        <end position="32"/>
    </location>
</feature>
<dbReference type="PANTHER" id="PTHR38779">
    <property type="entry name" value="TYPE II SECRETION SYSTEM PROTEIN I-RELATED"/>
    <property type="match status" value="1"/>
</dbReference>
<keyword evidence="4" id="KW-0488">Methylation</keyword>
<dbReference type="NCBIfam" id="TIGR02532">
    <property type="entry name" value="IV_pilin_GFxxxE"/>
    <property type="match status" value="1"/>
</dbReference>
<evidence type="ECO:0000256" key="4">
    <source>
        <dbReference type="ARBA" id="ARBA00022481"/>
    </source>
</evidence>
<evidence type="ECO:0000313" key="10">
    <source>
        <dbReference type="EMBL" id="CAA9892169.1"/>
    </source>
</evidence>
<name>A0A8S0Y6T8_9GAMM</name>
<dbReference type="GO" id="GO:0015627">
    <property type="term" value="C:type II protein secretion system complex"/>
    <property type="evidence" value="ECO:0007669"/>
    <property type="project" value="InterPro"/>
</dbReference>
<dbReference type="GO" id="GO:0015628">
    <property type="term" value="P:protein secretion by the type II secretion system"/>
    <property type="evidence" value="ECO:0007669"/>
    <property type="project" value="InterPro"/>
</dbReference>
<evidence type="ECO:0000256" key="9">
    <source>
        <dbReference type="SAM" id="Phobius"/>
    </source>
</evidence>
<organism evidence="10 11">
    <name type="scientific">Candidatus Methylobacter favarea</name>
    <dbReference type="NCBI Taxonomy" id="2707345"/>
    <lineage>
        <taxon>Bacteria</taxon>
        <taxon>Pseudomonadati</taxon>
        <taxon>Pseudomonadota</taxon>
        <taxon>Gammaproteobacteria</taxon>
        <taxon>Methylococcales</taxon>
        <taxon>Methylococcaceae</taxon>
        <taxon>Methylobacter</taxon>
    </lineage>
</organism>
<evidence type="ECO:0000313" key="11">
    <source>
        <dbReference type="Proteomes" id="UP000494216"/>
    </source>
</evidence>
<dbReference type="AlphaFoldDB" id="A0A8S0Y6T8"/>
<reference evidence="10 11" key="1">
    <citation type="submission" date="2020-02" db="EMBL/GenBank/DDBJ databases">
        <authorList>
            <person name="Hogendoorn C."/>
        </authorList>
    </citation>
    <scope>NUCLEOTIDE SEQUENCE [LARGE SCALE GENOMIC DNA]</scope>
    <source>
        <strain evidence="10">METHB21</strain>
    </source>
</reference>